<feature type="non-terminal residue" evidence="5">
    <location>
        <position position="173"/>
    </location>
</feature>
<reference evidence="5" key="1">
    <citation type="submission" date="2020-10" db="EMBL/GenBank/DDBJ databases">
        <title>New Zealand Leptospira genomics.</title>
        <authorList>
            <person name="Wilkinson D.A."/>
            <person name="Nisa S."/>
            <person name="Moinet M."/>
            <person name="Benschop J."/>
        </authorList>
    </citation>
    <scope>NUCLEOTIDE SEQUENCE</scope>
    <source>
        <strain evidence="5">ESR8</strain>
    </source>
</reference>
<dbReference type="InterPro" id="IPR005151">
    <property type="entry name" value="Tail-specific_protease"/>
</dbReference>
<accession>A0AA40WF58</accession>
<feature type="domain" description="Tail specific protease" evidence="4">
    <location>
        <begin position="1"/>
        <end position="118"/>
    </location>
</feature>
<evidence type="ECO:0000313" key="6">
    <source>
        <dbReference type="Proteomes" id="UP000644282"/>
    </source>
</evidence>
<evidence type="ECO:0000256" key="3">
    <source>
        <dbReference type="ARBA" id="ARBA00022825"/>
    </source>
</evidence>
<comment type="caution">
    <text evidence="5">The sequence shown here is derived from an EMBL/GenBank/DDBJ whole genome shotgun (WGS) entry which is preliminary data.</text>
</comment>
<dbReference type="RefSeq" id="WP_265579544.1">
    <property type="nucleotide sequence ID" value="NZ_JADDXF010000500.1"/>
</dbReference>
<dbReference type="GO" id="GO:0030288">
    <property type="term" value="C:outer membrane-bounded periplasmic space"/>
    <property type="evidence" value="ECO:0007669"/>
    <property type="project" value="TreeGrafter"/>
</dbReference>
<dbReference type="GO" id="GO:0007165">
    <property type="term" value="P:signal transduction"/>
    <property type="evidence" value="ECO:0007669"/>
    <property type="project" value="TreeGrafter"/>
</dbReference>
<dbReference type="GO" id="GO:0008236">
    <property type="term" value="F:serine-type peptidase activity"/>
    <property type="evidence" value="ECO:0007669"/>
    <property type="project" value="UniProtKB-KW"/>
</dbReference>
<proteinExistence type="predicted"/>
<dbReference type="SMART" id="SM00245">
    <property type="entry name" value="TSPc"/>
    <property type="match status" value="1"/>
</dbReference>
<gene>
    <name evidence="5" type="ORF">IQB77_21570</name>
</gene>
<dbReference type="Proteomes" id="UP000644282">
    <property type="component" value="Unassembled WGS sequence"/>
</dbReference>
<dbReference type="Gene3D" id="3.90.226.10">
    <property type="entry name" value="2-enoyl-CoA Hydratase, Chain A, domain 1"/>
    <property type="match status" value="1"/>
</dbReference>
<protein>
    <submittedName>
        <fullName evidence="5">Peptidase S41</fullName>
    </submittedName>
</protein>
<dbReference type="PANTHER" id="PTHR32060">
    <property type="entry name" value="TAIL-SPECIFIC PROTEASE"/>
    <property type="match status" value="1"/>
</dbReference>
<evidence type="ECO:0000256" key="2">
    <source>
        <dbReference type="ARBA" id="ARBA00022801"/>
    </source>
</evidence>
<evidence type="ECO:0000256" key="1">
    <source>
        <dbReference type="ARBA" id="ARBA00022670"/>
    </source>
</evidence>
<dbReference type="InterPro" id="IPR004447">
    <property type="entry name" value="Peptidase_S41A"/>
</dbReference>
<dbReference type="Pfam" id="PF03572">
    <property type="entry name" value="Peptidase_S41"/>
    <property type="match status" value="1"/>
</dbReference>
<keyword evidence="2" id="KW-0378">Hydrolase</keyword>
<evidence type="ECO:0000259" key="4">
    <source>
        <dbReference type="SMART" id="SM00245"/>
    </source>
</evidence>
<sequence>DLAIDIADMFIEKGLIVSTKSPNRSPEDAYAKNKDITNLPLAVLINAKSASASEIVASAIKHHGRGLVLGERTFGKATVHKLMPLGSDYLIKLTQARYYSPSGNTIQVVGVKPDIEISSEEDGSFPFRFREENMWNHLAELPPAAEEKSSFDVKSLETWVQKNGKASEFIAAH</sequence>
<dbReference type="SUPFAM" id="SSF52096">
    <property type="entry name" value="ClpP/crotonase"/>
    <property type="match status" value="1"/>
</dbReference>
<keyword evidence="3" id="KW-0720">Serine protease</keyword>
<dbReference type="PANTHER" id="PTHR32060:SF30">
    <property type="entry name" value="CARBOXY-TERMINAL PROCESSING PROTEASE CTPA"/>
    <property type="match status" value="1"/>
</dbReference>
<name>A0AA40WF58_LEPIR</name>
<dbReference type="CDD" id="cd07560">
    <property type="entry name" value="Peptidase_S41_CPP"/>
    <property type="match status" value="1"/>
</dbReference>
<dbReference type="GO" id="GO:0006508">
    <property type="term" value="P:proteolysis"/>
    <property type="evidence" value="ECO:0007669"/>
    <property type="project" value="UniProtKB-KW"/>
</dbReference>
<dbReference type="InterPro" id="IPR029045">
    <property type="entry name" value="ClpP/crotonase-like_dom_sf"/>
</dbReference>
<dbReference type="AlphaFoldDB" id="A0AA40WF58"/>
<evidence type="ECO:0000313" key="5">
    <source>
        <dbReference type="EMBL" id="MBE8432302.1"/>
    </source>
</evidence>
<feature type="non-terminal residue" evidence="5">
    <location>
        <position position="1"/>
    </location>
</feature>
<dbReference type="GO" id="GO:0004175">
    <property type="term" value="F:endopeptidase activity"/>
    <property type="evidence" value="ECO:0007669"/>
    <property type="project" value="TreeGrafter"/>
</dbReference>
<dbReference type="EMBL" id="JADDXF010000500">
    <property type="protein sequence ID" value="MBE8432302.1"/>
    <property type="molecule type" value="Genomic_DNA"/>
</dbReference>
<keyword evidence="1" id="KW-0645">Protease</keyword>
<organism evidence="5 6">
    <name type="scientific">Leptospira interrogans serovar Pomona</name>
    <dbReference type="NCBI Taxonomy" id="44276"/>
    <lineage>
        <taxon>Bacteria</taxon>
        <taxon>Pseudomonadati</taxon>
        <taxon>Spirochaetota</taxon>
        <taxon>Spirochaetia</taxon>
        <taxon>Leptospirales</taxon>
        <taxon>Leptospiraceae</taxon>
        <taxon>Leptospira</taxon>
    </lineage>
</organism>